<dbReference type="InterPro" id="IPR011608">
    <property type="entry name" value="PRD"/>
</dbReference>
<dbReference type="Gene3D" id="1.10.10.10">
    <property type="entry name" value="Winged helix-like DNA-binding domain superfamily/Winged helix DNA-binding domain"/>
    <property type="match status" value="1"/>
</dbReference>
<keyword evidence="1" id="KW-0808">Transferase</keyword>
<keyword evidence="4" id="KW-0010">Activator</keyword>
<dbReference type="PROSITE" id="PS51372">
    <property type="entry name" value="PRD_2"/>
    <property type="match status" value="1"/>
</dbReference>
<dbReference type="InterPro" id="IPR007737">
    <property type="entry name" value="Mga_HTH"/>
</dbReference>
<dbReference type="InterPro" id="IPR016152">
    <property type="entry name" value="PTrfase/Anion_transptr"/>
</dbReference>
<accession>A0A430AEL3</accession>
<dbReference type="SUPFAM" id="SSF55804">
    <property type="entry name" value="Phoshotransferase/anion transport protein"/>
    <property type="match status" value="1"/>
</dbReference>
<dbReference type="InterPro" id="IPR036390">
    <property type="entry name" value="WH_DNA-bd_sf"/>
</dbReference>
<dbReference type="PANTHER" id="PTHR30185:SF12">
    <property type="entry name" value="TRANSCRIPTIONAL REGULATOR MANR"/>
    <property type="match status" value="1"/>
</dbReference>
<dbReference type="EMBL" id="NGJX01000001">
    <property type="protein sequence ID" value="RSU05762.1"/>
    <property type="molecule type" value="Genomic_DNA"/>
</dbReference>
<sequence length="546" mass="62897">MENNYNLSSDKRRMEILKRLIEEEHISYQTLSDEYFVSRSSIANDIIYLKKLFAKEGLSLSFDNSGTYFEGSEAEKQRVLKRAVLNNMDGLENIDNLVDLSLMNQVHDVFVSAIRKKKIDMPESYIQSIVVSILLIIERSEMMTDSLSNKTEVNKFFLEFDLYPLVYELLKELEDEKIYEFSPEEIQYLTSLIIGSGLKFFVKDENIPFSFRGKTRHFIQKVSEGLQKDLTQDKRLEEDLLVHLYQLVLRIEAQSTVVNPLIKDIKKKYPTVYGVVWFALNDFSKSYEVTLSEDEVGFVVIHIQAAIERVQKVKKILFVCPNGIGTSSFVSAKIRKILPNIDSIETISTNALEHIELSDVDFIISTIDISVPGKQVVKISPMVSVDDMKNIMNHYIDLVVGADQEEVANTVISSSIVETISKNILFGNFKGKEEALDYLIEKQHFENKELKGKFRQSVYDRELIQSTYLDNGFAIPHGNPKYVEKTAISILILDKPVLWDNQKVDVMVLLMIKEEDMKEVEAMMELVMKGITDKEWFITKMLEIKE</sequence>
<evidence type="ECO:0000256" key="4">
    <source>
        <dbReference type="ARBA" id="ARBA00023159"/>
    </source>
</evidence>
<dbReference type="InterPro" id="IPR036095">
    <property type="entry name" value="PTS_EIIB-like_sf"/>
</dbReference>
<keyword evidence="10" id="KW-1185">Reference proteome</keyword>
<evidence type="ECO:0000313" key="9">
    <source>
        <dbReference type="EMBL" id="RSU05762.1"/>
    </source>
</evidence>
<dbReference type="Gene3D" id="1.10.1790.10">
    <property type="entry name" value="PRD domain"/>
    <property type="match status" value="1"/>
</dbReference>
<evidence type="ECO:0000256" key="3">
    <source>
        <dbReference type="ARBA" id="ARBA00023015"/>
    </source>
</evidence>
<dbReference type="SUPFAM" id="SSF46785">
    <property type="entry name" value="Winged helix' DNA-binding domain"/>
    <property type="match status" value="1"/>
</dbReference>
<dbReference type="SUPFAM" id="SSF52794">
    <property type="entry name" value="PTS system IIB component-like"/>
    <property type="match status" value="1"/>
</dbReference>
<dbReference type="InterPro" id="IPR036634">
    <property type="entry name" value="PRD_sf"/>
</dbReference>
<dbReference type="PROSITE" id="PS51099">
    <property type="entry name" value="PTS_EIIB_TYPE_2"/>
    <property type="match status" value="1"/>
</dbReference>
<dbReference type="InterPro" id="IPR013011">
    <property type="entry name" value="PTS_EIIB_2"/>
</dbReference>
<dbReference type="PANTHER" id="PTHR30185">
    <property type="entry name" value="CRYPTIC BETA-GLUCOSIDE BGL OPERON ANTITERMINATOR"/>
    <property type="match status" value="1"/>
</dbReference>
<keyword evidence="5" id="KW-0804">Transcription</keyword>
<evidence type="ECO:0000259" key="6">
    <source>
        <dbReference type="PROSITE" id="PS51094"/>
    </source>
</evidence>
<dbReference type="GO" id="GO:0009401">
    <property type="term" value="P:phosphoenolpyruvate-dependent sugar phosphotransferase system"/>
    <property type="evidence" value="ECO:0007669"/>
    <property type="project" value="InterPro"/>
</dbReference>
<dbReference type="AlphaFoldDB" id="A0A430AEL3"/>
<evidence type="ECO:0000256" key="5">
    <source>
        <dbReference type="ARBA" id="ARBA00023163"/>
    </source>
</evidence>
<dbReference type="Gene3D" id="3.40.930.10">
    <property type="entry name" value="Mannitol-specific EII, Chain A"/>
    <property type="match status" value="1"/>
</dbReference>
<comment type="caution">
    <text evidence="9">The sequence shown here is derived from an EMBL/GenBank/DDBJ whole genome shotgun (WGS) entry which is preliminary data.</text>
</comment>
<dbReference type="Gene3D" id="3.40.50.2300">
    <property type="match status" value="1"/>
</dbReference>
<dbReference type="InterPro" id="IPR002178">
    <property type="entry name" value="PTS_EIIA_type-2_dom"/>
</dbReference>
<keyword evidence="2" id="KW-0677">Repeat</keyword>
<dbReference type="GO" id="GO:0008982">
    <property type="term" value="F:protein-N(PI)-phosphohistidine-sugar phosphotransferase activity"/>
    <property type="evidence" value="ECO:0007669"/>
    <property type="project" value="InterPro"/>
</dbReference>
<dbReference type="PROSITE" id="PS51094">
    <property type="entry name" value="PTS_EIIA_TYPE_2"/>
    <property type="match status" value="1"/>
</dbReference>
<dbReference type="InterPro" id="IPR050661">
    <property type="entry name" value="BglG_antiterminators"/>
</dbReference>
<name>A0A430AEL3_9ENTE</name>
<feature type="domain" description="PTS EIIB type-2" evidence="7">
    <location>
        <begin position="314"/>
        <end position="403"/>
    </location>
</feature>
<protein>
    <submittedName>
        <fullName evidence="9">Transcriptional antiterminator</fullName>
    </submittedName>
</protein>
<feature type="domain" description="PRD" evidence="8">
    <location>
        <begin position="206"/>
        <end position="313"/>
    </location>
</feature>
<keyword evidence="3" id="KW-0805">Transcription regulation</keyword>
<dbReference type="Pfam" id="PF05043">
    <property type="entry name" value="Mga"/>
    <property type="match status" value="1"/>
</dbReference>
<dbReference type="GO" id="GO:0006355">
    <property type="term" value="P:regulation of DNA-templated transcription"/>
    <property type="evidence" value="ECO:0007669"/>
    <property type="project" value="InterPro"/>
</dbReference>
<organism evidence="9 10">
    <name type="scientific">Vagococcus fluvialis</name>
    <dbReference type="NCBI Taxonomy" id="2738"/>
    <lineage>
        <taxon>Bacteria</taxon>
        <taxon>Bacillati</taxon>
        <taxon>Bacillota</taxon>
        <taxon>Bacilli</taxon>
        <taxon>Lactobacillales</taxon>
        <taxon>Enterococcaceae</taxon>
        <taxon>Vagococcus</taxon>
    </lineage>
</organism>
<dbReference type="CDD" id="cd05568">
    <property type="entry name" value="PTS_IIB_bgl_like"/>
    <property type="match status" value="1"/>
</dbReference>
<reference evidence="9 10" key="1">
    <citation type="submission" date="2017-05" db="EMBL/GenBank/DDBJ databases">
        <title>Vagococcus spp. assemblies.</title>
        <authorList>
            <person name="Gulvik C.A."/>
        </authorList>
    </citation>
    <scope>NUCLEOTIDE SEQUENCE [LARGE SCALE GENOMIC DNA]</scope>
    <source>
        <strain evidence="9 10">NCFB 2497</strain>
    </source>
</reference>
<dbReference type="Proteomes" id="UP000288197">
    <property type="component" value="Unassembled WGS sequence"/>
</dbReference>
<feature type="domain" description="PTS EIIA type-2" evidence="6">
    <location>
        <begin position="410"/>
        <end position="546"/>
    </location>
</feature>
<dbReference type="GeneID" id="63145556"/>
<dbReference type="Pfam" id="PF00874">
    <property type="entry name" value="PRD"/>
    <property type="match status" value="1"/>
</dbReference>
<dbReference type="Pfam" id="PF00359">
    <property type="entry name" value="PTS_EIIA_2"/>
    <property type="match status" value="1"/>
</dbReference>
<evidence type="ECO:0000256" key="1">
    <source>
        <dbReference type="ARBA" id="ARBA00022679"/>
    </source>
</evidence>
<dbReference type="InterPro" id="IPR036388">
    <property type="entry name" value="WH-like_DNA-bd_sf"/>
</dbReference>
<dbReference type="SUPFAM" id="SSF63520">
    <property type="entry name" value="PTS-regulatory domain, PRD"/>
    <property type="match status" value="1"/>
</dbReference>
<proteinExistence type="predicted"/>
<evidence type="ECO:0000313" key="10">
    <source>
        <dbReference type="Proteomes" id="UP000288197"/>
    </source>
</evidence>
<gene>
    <name evidence="9" type="ORF">CBF32_00775</name>
</gene>
<evidence type="ECO:0000256" key="2">
    <source>
        <dbReference type="ARBA" id="ARBA00022737"/>
    </source>
</evidence>
<evidence type="ECO:0000259" key="8">
    <source>
        <dbReference type="PROSITE" id="PS51372"/>
    </source>
</evidence>
<dbReference type="OrthoDB" id="3239954at2"/>
<dbReference type="RefSeq" id="WP_114288828.1">
    <property type="nucleotide sequence ID" value="NZ_NGJX01000001.1"/>
</dbReference>
<evidence type="ECO:0000259" key="7">
    <source>
        <dbReference type="PROSITE" id="PS51099"/>
    </source>
</evidence>
<dbReference type="InterPro" id="IPR003501">
    <property type="entry name" value="PTS_EIIB_2/3"/>
</dbReference>
<dbReference type="Pfam" id="PF02302">
    <property type="entry name" value="PTS_IIB"/>
    <property type="match status" value="1"/>
</dbReference>